<evidence type="ECO:0000256" key="1">
    <source>
        <dbReference type="ARBA" id="ARBA00004477"/>
    </source>
</evidence>
<keyword evidence="3 14" id="KW-0812">Transmembrane</keyword>
<evidence type="ECO:0000256" key="10">
    <source>
        <dbReference type="ARBA" id="ARBA00023136"/>
    </source>
</evidence>
<proteinExistence type="inferred from homology"/>
<evidence type="ECO:0000256" key="9">
    <source>
        <dbReference type="ARBA" id="ARBA00023049"/>
    </source>
</evidence>
<feature type="transmembrane region" description="Helical" evidence="14">
    <location>
        <begin position="56"/>
        <end position="81"/>
    </location>
</feature>
<evidence type="ECO:0000256" key="12">
    <source>
        <dbReference type="PIRSR" id="PIRSR627057-2"/>
    </source>
</evidence>
<protein>
    <submittedName>
        <fullName evidence="17">STE24 endopeptidase</fullName>
        <ecNumber evidence="17">3.4.24.84</ecNumber>
    </submittedName>
</protein>
<evidence type="ECO:0000256" key="4">
    <source>
        <dbReference type="ARBA" id="ARBA00022723"/>
    </source>
</evidence>
<evidence type="ECO:0000256" key="6">
    <source>
        <dbReference type="ARBA" id="ARBA00022824"/>
    </source>
</evidence>
<organism evidence="17 18">
    <name type="scientific">Candidatus Electrothrix aarhusensis</name>
    <dbReference type="NCBI Taxonomy" id="1859131"/>
    <lineage>
        <taxon>Bacteria</taxon>
        <taxon>Pseudomonadati</taxon>
        <taxon>Thermodesulfobacteriota</taxon>
        <taxon>Desulfobulbia</taxon>
        <taxon>Desulfobulbales</taxon>
        <taxon>Desulfobulbaceae</taxon>
        <taxon>Candidatus Electrothrix</taxon>
    </lineage>
</organism>
<evidence type="ECO:0000256" key="11">
    <source>
        <dbReference type="PIRSR" id="PIRSR627057-1"/>
    </source>
</evidence>
<feature type="active site" evidence="11">
    <location>
        <position position="277"/>
    </location>
</feature>
<dbReference type="GO" id="GO:0071586">
    <property type="term" value="P:CAAX-box protein processing"/>
    <property type="evidence" value="ECO:0007669"/>
    <property type="project" value="InterPro"/>
</dbReference>
<evidence type="ECO:0000313" key="17">
    <source>
        <dbReference type="EMBL" id="RWX44609.1"/>
    </source>
</evidence>
<evidence type="ECO:0000256" key="3">
    <source>
        <dbReference type="ARBA" id="ARBA00022692"/>
    </source>
</evidence>
<evidence type="ECO:0000256" key="2">
    <source>
        <dbReference type="ARBA" id="ARBA00022670"/>
    </source>
</evidence>
<feature type="active site" description="Proton donor" evidence="11">
    <location>
        <position position="358"/>
    </location>
</feature>
<evidence type="ECO:0000256" key="7">
    <source>
        <dbReference type="ARBA" id="ARBA00022833"/>
    </source>
</evidence>
<dbReference type="GO" id="GO:0004222">
    <property type="term" value="F:metalloendopeptidase activity"/>
    <property type="evidence" value="ECO:0007669"/>
    <property type="project" value="InterPro"/>
</dbReference>
<comment type="cofactor">
    <cofactor evidence="12 13">
        <name>Zn(2+)</name>
        <dbReference type="ChEBI" id="CHEBI:29105"/>
    </cofactor>
    <text evidence="12 13">Binds 1 zinc ion per subunit.</text>
</comment>
<dbReference type="Gene3D" id="3.30.2010.10">
    <property type="entry name" value="Metalloproteases ('zincins'), catalytic domain"/>
    <property type="match status" value="1"/>
</dbReference>
<keyword evidence="18" id="KW-1185">Reference proteome</keyword>
<keyword evidence="4 12" id="KW-0479">Metal-binding</keyword>
<keyword evidence="2 13" id="KW-0645">Protease</keyword>
<accession>A0A3S3U660</accession>
<comment type="caution">
    <text evidence="17">The sequence shown here is derived from an EMBL/GenBank/DDBJ whole genome shotgun (WGS) entry which is preliminary data.</text>
</comment>
<dbReference type="EC" id="3.4.24.84" evidence="17"/>
<comment type="similarity">
    <text evidence="13">Belongs to the peptidase M48 family.</text>
</comment>
<evidence type="ECO:0000259" key="15">
    <source>
        <dbReference type="Pfam" id="PF01435"/>
    </source>
</evidence>
<feature type="domain" description="CAAX prenyl protease 1 N-terminal" evidence="16">
    <location>
        <begin position="32"/>
        <end position="203"/>
    </location>
</feature>
<evidence type="ECO:0000313" key="18">
    <source>
        <dbReference type="Proteomes" id="UP000287853"/>
    </source>
</evidence>
<dbReference type="InterPro" id="IPR032456">
    <property type="entry name" value="Peptidase_M48_N"/>
</dbReference>
<feature type="transmembrane region" description="Helical" evidence="14">
    <location>
        <begin position="148"/>
        <end position="167"/>
    </location>
</feature>
<feature type="transmembrane region" description="Helical" evidence="14">
    <location>
        <begin position="173"/>
        <end position="197"/>
    </location>
</feature>
<dbReference type="GO" id="GO:0046872">
    <property type="term" value="F:metal ion binding"/>
    <property type="evidence" value="ECO:0007669"/>
    <property type="project" value="UniProtKB-KW"/>
</dbReference>
<feature type="binding site" evidence="12">
    <location>
        <position position="280"/>
    </location>
    <ligand>
        <name>Zn(2+)</name>
        <dbReference type="ChEBI" id="CHEBI:29105"/>
        <note>catalytic</note>
    </ligand>
</feature>
<feature type="domain" description="Peptidase M48" evidence="15">
    <location>
        <begin position="206"/>
        <end position="413"/>
    </location>
</feature>
<evidence type="ECO:0000256" key="14">
    <source>
        <dbReference type="SAM" id="Phobius"/>
    </source>
</evidence>
<evidence type="ECO:0000256" key="13">
    <source>
        <dbReference type="RuleBase" id="RU003983"/>
    </source>
</evidence>
<keyword evidence="6" id="KW-0256">Endoplasmic reticulum</keyword>
<reference evidence="17 18" key="1">
    <citation type="submission" date="2017-01" db="EMBL/GenBank/DDBJ databases">
        <title>The cable genome- insights into the physiology and evolution of filamentous bacteria capable of sulfide oxidation via long distance electron transfer.</title>
        <authorList>
            <person name="Schreiber L."/>
            <person name="Bjerg J.T."/>
            <person name="Boggild A."/>
            <person name="Van De Vossenberg J."/>
            <person name="Meysman F."/>
            <person name="Nielsen L.P."/>
            <person name="Schramm A."/>
            <person name="Kjeldsen K.U."/>
        </authorList>
    </citation>
    <scope>NUCLEOTIDE SEQUENCE [LARGE SCALE GENOMIC DNA]</scope>
    <source>
        <strain evidence="17">MCF</strain>
    </source>
</reference>
<feature type="binding site" evidence="12">
    <location>
        <position position="354"/>
    </location>
    <ligand>
        <name>Zn(2+)</name>
        <dbReference type="ChEBI" id="CHEBI:29105"/>
        <note>catalytic</note>
    </ligand>
</feature>
<evidence type="ECO:0000256" key="8">
    <source>
        <dbReference type="ARBA" id="ARBA00022989"/>
    </source>
</evidence>
<feature type="transmembrane region" description="Helical" evidence="14">
    <location>
        <begin position="6"/>
        <end position="25"/>
    </location>
</feature>
<keyword evidence="9 13" id="KW-0482">Metalloprotease</keyword>
<dbReference type="AlphaFoldDB" id="A0A3S3U660"/>
<gene>
    <name evidence="17" type="ORF">H206_01766</name>
</gene>
<dbReference type="Pfam" id="PF16491">
    <property type="entry name" value="Peptidase_M48_N"/>
    <property type="match status" value="1"/>
</dbReference>
<feature type="transmembrane region" description="Helical" evidence="14">
    <location>
        <begin position="328"/>
        <end position="346"/>
    </location>
</feature>
<dbReference type="InterPro" id="IPR001915">
    <property type="entry name" value="Peptidase_M48"/>
</dbReference>
<feature type="transmembrane region" description="Helical" evidence="14">
    <location>
        <begin position="101"/>
        <end position="127"/>
    </location>
</feature>
<dbReference type="Pfam" id="PF01435">
    <property type="entry name" value="Peptidase_M48"/>
    <property type="match status" value="1"/>
</dbReference>
<dbReference type="CDD" id="cd07343">
    <property type="entry name" value="M48A_Zmpste24p_like"/>
    <property type="match status" value="1"/>
</dbReference>
<keyword evidence="7 12" id="KW-0862">Zinc</keyword>
<comment type="subcellular location">
    <subcellularLocation>
        <location evidence="1">Endoplasmic reticulum membrane</location>
        <topology evidence="1">Multi-pass membrane protein</topology>
    </subcellularLocation>
</comment>
<evidence type="ECO:0000259" key="16">
    <source>
        <dbReference type="Pfam" id="PF16491"/>
    </source>
</evidence>
<evidence type="ECO:0000256" key="5">
    <source>
        <dbReference type="ARBA" id="ARBA00022801"/>
    </source>
</evidence>
<name>A0A3S3U660_9BACT</name>
<feature type="transmembrane region" description="Helical" evidence="14">
    <location>
        <begin position="286"/>
        <end position="308"/>
    </location>
</feature>
<dbReference type="EMBL" id="MTKO01000092">
    <property type="protein sequence ID" value="RWX44609.1"/>
    <property type="molecule type" value="Genomic_DNA"/>
</dbReference>
<dbReference type="InterPro" id="IPR027057">
    <property type="entry name" value="CAXX_Prtase_1"/>
</dbReference>
<keyword evidence="10 14" id="KW-0472">Membrane</keyword>
<dbReference type="Proteomes" id="UP000287853">
    <property type="component" value="Unassembled WGS sequence"/>
</dbReference>
<sequence length="435" mass="48921">MNPYLIFIVTVLVVGYLLDLVVSFFEIRSLQPELPTEFRDVYDEEKYRKSQEYTKVTTGFSLIQDTVTLVLTLIFILAGGFNAVDLLARSLGVGWGSISTGLLFTGILILLSFLLGLPFSLYSTFVIEERFGFNKTTAKTFVLDLLKGIALAAVIGGPLLAAVLWFFEITGNMAWIYCWVAVTLFTLVLQFLAPVLIMPLFNKFTPLEDGELKEGITAYAAQQDFAIQGIYTMDGSKRSTRLNAFFTGFGPFRRIVFFDTLVEKLQSHEIIAVLAHEMGHFKQKHILKMMAISVLQTGCMFFILSLFLDNRQLFAAFGMEHVSVYAGLIFFGFLYAPVSMLLSIFFHTYSRKNEYEADAWAVNTTEDQGEGLINGLKKLCVHNLSNLTPHPFNVFINYSHPPVLQRIEAIRGLAGEKGYVHHNTHSSPLGRDNKK</sequence>
<keyword evidence="8 14" id="KW-1133">Transmembrane helix</keyword>
<keyword evidence="5 13" id="KW-0378">Hydrolase</keyword>
<feature type="binding site" evidence="12">
    <location>
        <position position="276"/>
    </location>
    <ligand>
        <name>Zn(2+)</name>
        <dbReference type="ChEBI" id="CHEBI:29105"/>
        <note>catalytic</note>
    </ligand>
</feature>
<dbReference type="PANTHER" id="PTHR10120">
    <property type="entry name" value="CAAX PRENYL PROTEASE 1"/>
    <property type="match status" value="1"/>
</dbReference>
<dbReference type="FunFam" id="3.30.2010.10:FF:000002">
    <property type="entry name" value="CAAX prenyl protease"/>
    <property type="match status" value="1"/>
</dbReference>